<sequence length="849" mass="90063">MTTTNSSSCTASHSDIAKFPTISGFPCDDGVRGHGLSLRHLLERRIDKHAANLTCALLSRPSDSPLRSFAATLLLTATTCLQKLRPAVSSVLLPKRLSSSSSPRSSPCTTRANSSISAISGFSLTAKTTEDVSSSTAAVPAASAARSWEDCDPNESLACLQYEMQRHIALGRLPQLDINVMHKLCAALLLAMKDRESGGLLHLRQPRYSSMSAQAFSLFGQFIAEVATFRKAVATVPLPDLNLSLDLGGRLAQYSVAAAAAAAAVIGDGGTADAPGGTPQGTAAVLAVTHLVLCCFPPAHGTKWEDLVSSKHRARFARELLAYAPPSTATTAAVAFADNEKQQDVVIGDLKYHSSYVRPLECFPPPSLYHDHTIDELVDIFGVNVAMGLTVRQVEARTKAYGQNVLPKPKPVSVLRIIWGQLTDFMVLMLFAAIVATAVDKDWKSSIVLAMVIVINTVVGSSQEIKAGRAISALESLVVQEAQVLRDGELQSINAAELVPGDIVCLSDGDRVPADIRLIECSYFEVVESLLTGESEPVYKNPAPILDPDHALALGECTGNAFMSSIVSRGSARGIVVRTGVKTEIGKISIAVNGTSSQRGGSVTSSKKTPIQRHLKKLGLWLIILALGLCAAIVIIGVAWGRKFVPMFISGLSLAVSVVPEGLVAVTTITMAFGVRRMARRRAIVRVLPAVETLGSVTVICSDKTGTLTEGKMCPSSLTDASGHEFEFVDAAALDPAVGSVARKDGRGLTTSAYASLFACLHCNNSNITRDCDTGEWTSVGDPTEVALMSAAQKGHISGDDGWVRVAENPFDSERKMMSTVHTHVGLERDGKVLMLVKGAPEEILAKCT</sequence>
<protein>
    <submittedName>
        <fullName evidence="1">Uncharacterized protein</fullName>
    </submittedName>
</protein>
<accession>A0ACC1HER5</accession>
<comment type="caution">
    <text evidence="1">The sequence shown here is derived from an EMBL/GenBank/DDBJ whole genome shotgun (WGS) entry which is preliminary data.</text>
</comment>
<dbReference type="EMBL" id="JAMZIH010005761">
    <property type="protein sequence ID" value="KAJ1674687.1"/>
    <property type="molecule type" value="Genomic_DNA"/>
</dbReference>
<name>A0ACC1HER5_9FUNG</name>
<evidence type="ECO:0000313" key="2">
    <source>
        <dbReference type="Proteomes" id="UP001145114"/>
    </source>
</evidence>
<gene>
    <name evidence="1" type="ORF">EV182_002772</name>
</gene>
<reference evidence="1" key="1">
    <citation type="submission" date="2022-06" db="EMBL/GenBank/DDBJ databases">
        <title>Phylogenomic reconstructions and comparative analyses of Kickxellomycotina fungi.</title>
        <authorList>
            <person name="Reynolds N.K."/>
            <person name="Stajich J.E."/>
            <person name="Barry K."/>
            <person name="Grigoriev I.V."/>
            <person name="Crous P."/>
            <person name="Smith M.E."/>
        </authorList>
    </citation>
    <scope>NUCLEOTIDE SEQUENCE</scope>
    <source>
        <strain evidence="1">RSA 2271</strain>
    </source>
</reference>
<feature type="non-terminal residue" evidence="1">
    <location>
        <position position="849"/>
    </location>
</feature>
<proteinExistence type="predicted"/>
<evidence type="ECO:0000313" key="1">
    <source>
        <dbReference type="EMBL" id="KAJ1674687.1"/>
    </source>
</evidence>
<keyword evidence="2" id="KW-1185">Reference proteome</keyword>
<organism evidence="1 2">
    <name type="scientific">Spiromyces aspiralis</name>
    <dbReference type="NCBI Taxonomy" id="68401"/>
    <lineage>
        <taxon>Eukaryota</taxon>
        <taxon>Fungi</taxon>
        <taxon>Fungi incertae sedis</taxon>
        <taxon>Zoopagomycota</taxon>
        <taxon>Kickxellomycotina</taxon>
        <taxon>Kickxellomycetes</taxon>
        <taxon>Kickxellales</taxon>
        <taxon>Kickxellaceae</taxon>
        <taxon>Spiromyces</taxon>
    </lineage>
</organism>
<dbReference type="Proteomes" id="UP001145114">
    <property type="component" value="Unassembled WGS sequence"/>
</dbReference>